<dbReference type="Proteomes" id="UP000283254">
    <property type="component" value="Unassembled WGS sequence"/>
</dbReference>
<sequence length="134" mass="14802">MNTEQALTIDELRALASASVTDSCACEIASYPGWTRTPVSFPQAQMRPAGTLAGDPYAEPTFAEYHPHGTNYWSPDAPIAIHYFPYNRCAVQQCSVCLRYCLSYVEAGGYYVEPRIRALDVRHIVDAPVAEQAP</sequence>
<protein>
    <submittedName>
        <fullName evidence="1">Uncharacterized protein</fullName>
    </submittedName>
</protein>
<proteinExistence type="predicted"/>
<dbReference type="OrthoDB" id="6888798at2"/>
<reference evidence="1" key="1">
    <citation type="submission" date="2014-10" db="EMBL/GenBank/DDBJ databases">
        <title>Massilia sp. genome.</title>
        <authorList>
            <person name="Xu B."/>
            <person name="Dai L."/>
            <person name="Huang Z."/>
        </authorList>
    </citation>
    <scope>NUCLEOTIDE SEQUENCE [LARGE SCALE GENOMIC DNA]</scope>
    <source>
        <strain evidence="1">CFS-1</strain>
    </source>
</reference>
<accession>A0A422QJC8</accession>
<keyword evidence="2" id="KW-1185">Reference proteome</keyword>
<gene>
    <name evidence="1" type="ORF">NM04_14600</name>
</gene>
<dbReference type="RefSeq" id="WP_123070229.1">
    <property type="nucleotide sequence ID" value="NZ_JSAB01000147.1"/>
</dbReference>
<dbReference type="AlphaFoldDB" id="A0A422QJC8"/>
<name>A0A422QJC8_9BURK</name>
<dbReference type="EMBL" id="JSAB01000147">
    <property type="protein sequence ID" value="RNF30058.1"/>
    <property type="molecule type" value="Genomic_DNA"/>
</dbReference>
<evidence type="ECO:0000313" key="1">
    <source>
        <dbReference type="EMBL" id="RNF30058.1"/>
    </source>
</evidence>
<evidence type="ECO:0000313" key="2">
    <source>
        <dbReference type="Proteomes" id="UP000283254"/>
    </source>
</evidence>
<comment type="caution">
    <text evidence="1">The sequence shown here is derived from an EMBL/GenBank/DDBJ whole genome shotgun (WGS) entry which is preliminary data.</text>
</comment>
<organism evidence="1 2">
    <name type="scientific">Massilia aurea</name>
    <dbReference type="NCBI Taxonomy" id="373040"/>
    <lineage>
        <taxon>Bacteria</taxon>
        <taxon>Pseudomonadati</taxon>
        <taxon>Pseudomonadota</taxon>
        <taxon>Betaproteobacteria</taxon>
        <taxon>Burkholderiales</taxon>
        <taxon>Oxalobacteraceae</taxon>
        <taxon>Telluria group</taxon>
        <taxon>Massilia</taxon>
    </lineage>
</organism>